<proteinExistence type="predicted"/>
<keyword evidence="2" id="KW-1185">Reference proteome</keyword>
<protein>
    <recommendedName>
        <fullName evidence="3">HEPN domain-containing protein</fullName>
    </recommendedName>
</protein>
<evidence type="ECO:0000313" key="2">
    <source>
        <dbReference type="Proteomes" id="UP000663981"/>
    </source>
</evidence>
<evidence type="ECO:0008006" key="3">
    <source>
        <dbReference type="Google" id="ProtNLM"/>
    </source>
</evidence>
<dbReference type="EMBL" id="JAGDEL010000015">
    <property type="protein sequence ID" value="MBO1513534.1"/>
    <property type="molecule type" value="Genomic_DNA"/>
</dbReference>
<dbReference type="RefSeq" id="WP_207980492.1">
    <property type="nucleotide sequence ID" value="NZ_JAGDEL010000015.1"/>
</dbReference>
<accession>A0ABS3N664</accession>
<gene>
    <name evidence="1" type="ORF">I7822_17985</name>
</gene>
<dbReference type="Proteomes" id="UP000663981">
    <property type="component" value="Unassembled WGS sequence"/>
</dbReference>
<sequence>MIFKSNPDIYKNAYQNWQKSMRKFDEQFALYSVQFKDSADKLINDVGENRGHIVDSIINPALFLYRHSIELCLKAILYKVYLDNGVDYEKIKEKLEGHSLDSLWSKVNNEIRNNYGFLDNQQAKNELKKIGKLIMELHNTDDSSMTFRYPYDKNLEEYQYGNGKESFGIDFKHMQKEIDYVHSRLYYWIYERIANREEW</sequence>
<comment type="caution">
    <text evidence="1">The sequence shown here is derived from an EMBL/GenBank/DDBJ whole genome shotgun (WGS) entry which is preliminary data.</text>
</comment>
<organism evidence="1 2">
    <name type="scientific">Metabacillus bambusae</name>
    <dbReference type="NCBI Taxonomy" id="2795218"/>
    <lineage>
        <taxon>Bacteria</taxon>
        <taxon>Bacillati</taxon>
        <taxon>Bacillota</taxon>
        <taxon>Bacilli</taxon>
        <taxon>Bacillales</taxon>
        <taxon>Bacillaceae</taxon>
        <taxon>Metabacillus</taxon>
    </lineage>
</organism>
<evidence type="ECO:0000313" key="1">
    <source>
        <dbReference type="EMBL" id="MBO1513534.1"/>
    </source>
</evidence>
<name>A0ABS3N664_9BACI</name>
<reference evidence="1 2" key="1">
    <citation type="submission" date="2021-03" db="EMBL/GenBank/DDBJ databases">
        <title>Whole genome sequence of Metabacillus bambusae BG109.</title>
        <authorList>
            <person name="Jeong J.W."/>
        </authorList>
    </citation>
    <scope>NUCLEOTIDE SEQUENCE [LARGE SCALE GENOMIC DNA]</scope>
    <source>
        <strain evidence="1 2">BG109</strain>
    </source>
</reference>